<evidence type="ECO:0000256" key="2">
    <source>
        <dbReference type="ARBA" id="ARBA00023125"/>
    </source>
</evidence>
<evidence type="ECO:0000256" key="1">
    <source>
        <dbReference type="ARBA" id="ARBA00023015"/>
    </source>
</evidence>
<dbReference type="SUPFAM" id="SSF46785">
    <property type="entry name" value="Winged helix' DNA-binding domain"/>
    <property type="match status" value="1"/>
</dbReference>
<evidence type="ECO:0000259" key="5">
    <source>
        <dbReference type="PROSITE" id="PS51078"/>
    </source>
</evidence>
<dbReference type="Gene3D" id="1.10.10.10">
    <property type="entry name" value="Winged helix-like DNA-binding domain superfamily/Winged helix DNA-binding domain"/>
    <property type="match status" value="1"/>
</dbReference>
<keyword evidence="2" id="KW-0238">DNA-binding</keyword>
<evidence type="ECO:0000256" key="3">
    <source>
        <dbReference type="ARBA" id="ARBA00023163"/>
    </source>
</evidence>
<dbReference type="InterPro" id="IPR036390">
    <property type="entry name" value="WH_DNA-bd_sf"/>
</dbReference>
<dbReference type="RefSeq" id="WP_010696271.1">
    <property type="nucleotide sequence ID" value="NZ_CP061007.1"/>
</dbReference>
<dbReference type="STRING" id="994479.GCA_000194155_03295"/>
<dbReference type="EMBL" id="PJNB01000001">
    <property type="protein sequence ID" value="PKW16125.1"/>
    <property type="molecule type" value="Genomic_DNA"/>
</dbReference>
<reference evidence="7 8" key="2">
    <citation type="submission" date="2017-12" db="EMBL/GenBank/DDBJ databases">
        <title>Sequencing the genomes of 1000 Actinobacteria strains.</title>
        <authorList>
            <person name="Klenk H.-P."/>
        </authorList>
    </citation>
    <scope>NUCLEOTIDE SEQUENCE [LARGE SCALE GENOMIC DNA]</scope>
    <source>
        <strain evidence="8">ATCC 49460 / DSM 44228 / JCM 9375 / NBRC 15153 / NRRL 18395 / A83543.1</strain>
        <strain evidence="7">DSM 44228</strain>
    </source>
</reference>
<dbReference type="Gene3D" id="3.30.450.40">
    <property type="match status" value="1"/>
</dbReference>
<keyword evidence="1" id="KW-0805">Transcription regulation</keyword>
<dbReference type="AlphaFoldDB" id="Q6JHQ2"/>
<evidence type="ECO:0000313" key="8">
    <source>
        <dbReference type="Proteomes" id="UP000233786"/>
    </source>
</evidence>
<dbReference type="Proteomes" id="UP000233786">
    <property type="component" value="Unassembled WGS sequence"/>
</dbReference>
<gene>
    <name evidence="7" type="ORF">A8926_3923</name>
</gene>
<dbReference type="Pfam" id="PF09339">
    <property type="entry name" value="HTH_IclR"/>
    <property type="match status" value="1"/>
</dbReference>
<feature type="domain" description="HTH iclR-type" evidence="4">
    <location>
        <begin position="8"/>
        <end position="69"/>
    </location>
</feature>
<dbReference type="EMBL" id="AY466441">
    <property type="protein sequence ID" value="AAS00405.1"/>
    <property type="molecule type" value="Genomic_DNA"/>
</dbReference>
<dbReference type="InterPro" id="IPR050707">
    <property type="entry name" value="HTH_MetabolicPath_Reg"/>
</dbReference>
<dbReference type="PANTHER" id="PTHR30136:SF35">
    <property type="entry name" value="HTH-TYPE TRANSCRIPTIONAL REGULATOR RV1719"/>
    <property type="match status" value="1"/>
</dbReference>
<evidence type="ECO:0000313" key="6">
    <source>
        <dbReference type="EMBL" id="AAS00405.1"/>
    </source>
</evidence>
<evidence type="ECO:0000313" key="7">
    <source>
        <dbReference type="EMBL" id="PKW16125.1"/>
    </source>
</evidence>
<reference evidence="6" key="1">
    <citation type="journal article" date="2004" name="DNA Seq.">
        <title>Analysis of a 108-kb region of the Saccharopolyspora spinosa genome covering the obscurin polyketide synthase locus.</title>
        <authorList>
            <person name="Zirkle R."/>
            <person name="Black T.A."/>
            <person name="Gorlach J."/>
            <person name="Ligon J.M."/>
            <person name="Molnar I."/>
        </authorList>
    </citation>
    <scope>NUCLEOTIDE SEQUENCE</scope>
    <source>
        <strain evidence="6">NRLL 18395</strain>
    </source>
</reference>
<keyword evidence="8" id="KW-1185">Reference proteome</keyword>
<proteinExistence type="predicted"/>
<dbReference type="GO" id="GO:0003677">
    <property type="term" value="F:DNA binding"/>
    <property type="evidence" value="ECO:0007669"/>
    <property type="project" value="UniProtKB-KW"/>
</dbReference>
<dbReference type="PROSITE" id="PS51077">
    <property type="entry name" value="HTH_ICLR"/>
    <property type="match status" value="1"/>
</dbReference>
<dbReference type="InterPro" id="IPR029016">
    <property type="entry name" value="GAF-like_dom_sf"/>
</dbReference>
<dbReference type="PROSITE" id="PS51078">
    <property type="entry name" value="ICLR_ED"/>
    <property type="match status" value="1"/>
</dbReference>
<accession>Q6JHQ2</accession>
<evidence type="ECO:0000259" key="4">
    <source>
        <dbReference type="PROSITE" id="PS51077"/>
    </source>
</evidence>
<dbReference type="Pfam" id="PF01614">
    <property type="entry name" value="IclR_C"/>
    <property type="match status" value="1"/>
</dbReference>
<dbReference type="GO" id="GO:0045892">
    <property type="term" value="P:negative regulation of DNA-templated transcription"/>
    <property type="evidence" value="ECO:0007669"/>
    <property type="project" value="TreeGrafter"/>
</dbReference>
<feature type="domain" description="IclR-ED" evidence="5">
    <location>
        <begin position="70"/>
        <end position="253"/>
    </location>
</feature>
<dbReference type="GO" id="GO:0003700">
    <property type="term" value="F:DNA-binding transcription factor activity"/>
    <property type="evidence" value="ECO:0007669"/>
    <property type="project" value="TreeGrafter"/>
</dbReference>
<dbReference type="OrthoDB" id="60629at2"/>
<organism evidence="6">
    <name type="scientific">Saccharopolyspora spinosa</name>
    <dbReference type="NCBI Taxonomy" id="60894"/>
    <lineage>
        <taxon>Bacteria</taxon>
        <taxon>Bacillati</taxon>
        <taxon>Actinomycetota</taxon>
        <taxon>Actinomycetes</taxon>
        <taxon>Pseudonocardiales</taxon>
        <taxon>Pseudonocardiaceae</taxon>
        <taxon>Saccharopolyspora</taxon>
    </lineage>
</organism>
<name>Q6JHQ2_SACSN</name>
<dbReference type="SMART" id="SM00346">
    <property type="entry name" value="HTH_ICLR"/>
    <property type="match status" value="1"/>
</dbReference>
<dbReference type="InterPro" id="IPR005471">
    <property type="entry name" value="Tscrpt_reg_IclR_N"/>
</dbReference>
<dbReference type="PANTHER" id="PTHR30136">
    <property type="entry name" value="HELIX-TURN-HELIX TRANSCRIPTIONAL REGULATOR, ICLR FAMILY"/>
    <property type="match status" value="1"/>
</dbReference>
<keyword evidence="3" id="KW-0804">Transcription</keyword>
<dbReference type="InterPro" id="IPR014757">
    <property type="entry name" value="Tscrpt_reg_IclR_C"/>
</dbReference>
<dbReference type="InterPro" id="IPR036388">
    <property type="entry name" value="WH-like_DNA-bd_sf"/>
</dbReference>
<sequence length="253" mass="26735">MSNGSRTSSTVATALRLLKLLAENPEGIGISDIARRLGIGKSSAHLLVSTLVQQDFALRNDESLYVLGITAFEVGSAVPDAARFGGELLAPMRELADISGEAVSLAIPRNRDAVIVQRFETKHVLRAEIGIGTRMPLVSCASGKVLLAAMSEAEIDNLYPDEELPRVTRHTLRSKASLKATVLPVVREHRYALTEGEYAEGITGVAAGIADASGALVAALSVAGPSSRFHPAEWVDPLLTAADAMTALLASRR</sequence>
<dbReference type="SUPFAM" id="SSF55781">
    <property type="entry name" value="GAF domain-like"/>
    <property type="match status" value="1"/>
</dbReference>
<protein>
    <submittedName>
        <fullName evidence="6 7">Transcriptional regulator</fullName>
    </submittedName>
</protein>